<proteinExistence type="predicted"/>
<dbReference type="AlphaFoldDB" id="A0A0A9ALZ0"/>
<accession>A0A0A9ALZ0</accession>
<organism evidence="1">
    <name type="scientific">Arundo donax</name>
    <name type="common">Giant reed</name>
    <name type="synonym">Donax arundinaceus</name>
    <dbReference type="NCBI Taxonomy" id="35708"/>
    <lineage>
        <taxon>Eukaryota</taxon>
        <taxon>Viridiplantae</taxon>
        <taxon>Streptophyta</taxon>
        <taxon>Embryophyta</taxon>
        <taxon>Tracheophyta</taxon>
        <taxon>Spermatophyta</taxon>
        <taxon>Magnoliopsida</taxon>
        <taxon>Liliopsida</taxon>
        <taxon>Poales</taxon>
        <taxon>Poaceae</taxon>
        <taxon>PACMAD clade</taxon>
        <taxon>Arundinoideae</taxon>
        <taxon>Arundineae</taxon>
        <taxon>Arundo</taxon>
    </lineage>
</organism>
<dbReference type="EMBL" id="GBRH01246987">
    <property type="protein sequence ID" value="JAD50908.1"/>
    <property type="molecule type" value="Transcribed_RNA"/>
</dbReference>
<reference evidence="1" key="2">
    <citation type="journal article" date="2015" name="Data Brief">
        <title>Shoot transcriptome of the giant reed, Arundo donax.</title>
        <authorList>
            <person name="Barrero R.A."/>
            <person name="Guerrero F.D."/>
            <person name="Moolhuijzen P."/>
            <person name="Goolsby J.A."/>
            <person name="Tidwell J."/>
            <person name="Bellgard S.E."/>
            <person name="Bellgard M.I."/>
        </authorList>
    </citation>
    <scope>NUCLEOTIDE SEQUENCE</scope>
    <source>
        <tissue evidence="1">Shoot tissue taken approximately 20 cm above the soil surface</tissue>
    </source>
</reference>
<sequence length="23" mass="2676">MISHGSTMTTHRKLRIRLHPSCL</sequence>
<protein>
    <submittedName>
        <fullName evidence="1">Uncharacterized protein</fullName>
    </submittedName>
</protein>
<name>A0A0A9ALZ0_ARUDO</name>
<evidence type="ECO:0000313" key="1">
    <source>
        <dbReference type="EMBL" id="JAD50908.1"/>
    </source>
</evidence>
<reference evidence="1" key="1">
    <citation type="submission" date="2014-09" db="EMBL/GenBank/DDBJ databases">
        <authorList>
            <person name="Magalhaes I.L.F."/>
            <person name="Oliveira U."/>
            <person name="Santos F.R."/>
            <person name="Vidigal T.H.D.A."/>
            <person name="Brescovit A.D."/>
            <person name="Santos A.J."/>
        </authorList>
    </citation>
    <scope>NUCLEOTIDE SEQUENCE</scope>
    <source>
        <tissue evidence="1">Shoot tissue taken approximately 20 cm above the soil surface</tissue>
    </source>
</reference>